<keyword evidence="1" id="KW-0472">Membrane</keyword>
<gene>
    <name evidence="2" type="ORF">Msi02_22850</name>
</gene>
<evidence type="ECO:0000313" key="3">
    <source>
        <dbReference type="Proteomes" id="UP000660454"/>
    </source>
</evidence>
<reference evidence="2 3" key="1">
    <citation type="submission" date="2021-01" db="EMBL/GenBank/DDBJ databases">
        <title>Whole genome shotgun sequence of Microbispora siamensis NBRC 104113.</title>
        <authorList>
            <person name="Komaki H."/>
            <person name="Tamura T."/>
        </authorList>
    </citation>
    <scope>NUCLEOTIDE SEQUENCE [LARGE SCALE GENOMIC DNA]</scope>
    <source>
        <strain evidence="2 3">NBRC 104113</strain>
    </source>
</reference>
<sequence length="231" mass="23895">MSHSSAIGGATLVVGPLVWLAGLTTRHLAVTAATFTPAQAARLAGEEFDGPKELAAYAQHPDLVTAGYALFAAGAVVLCLALVTLARVAAARSPRLALAGGALVVVSLFARLYWAGVDHTAFQLVDRVGVDQATRIVMDIYPQISYGPWRLPVTAAFGWYLGVPLLGAAAFRAGTFGLIRLVLFLASATLWSGVLKASTWDGVASSALLCLALVPLGVGLLRGRTAPAVAF</sequence>
<dbReference type="RefSeq" id="WP_204048300.1">
    <property type="nucleotide sequence ID" value="NZ_BOOF01000010.1"/>
</dbReference>
<feature type="transmembrane region" description="Helical" evidence="1">
    <location>
        <begin position="96"/>
        <end position="114"/>
    </location>
</feature>
<feature type="transmembrane region" description="Helical" evidence="1">
    <location>
        <begin position="178"/>
        <end position="197"/>
    </location>
</feature>
<dbReference type="Proteomes" id="UP000660454">
    <property type="component" value="Unassembled WGS sequence"/>
</dbReference>
<keyword evidence="3" id="KW-1185">Reference proteome</keyword>
<keyword evidence="1" id="KW-1133">Transmembrane helix</keyword>
<protein>
    <recommendedName>
        <fullName evidence="4">PAP2 superfamily protein</fullName>
    </recommendedName>
</protein>
<accession>A0ABQ4GJ85</accession>
<feature type="transmembrane region" description="Helical" evidence="1">
    <location>
        <begin position="203"/>
        <end position="221"/>
    </location>
</feature>
<proteinExistence type="predicted"/>
<evidence type="ECO:0000256" key="1">
    <source>
        <dbReference type="SAM" id="Phobius"/>
    </source>
</evidence>
<feature type="transmembrane region" description="Helical" evidence="1">
    <location>
        <begin position="151"/>
        <end position="171"/>
    </location>
</feature>
<evidence type="ECO:0008006" key="4">
    <source>
        <dbReference type="Google" id="ProtNLM"/>
    </source>
</evidence>
<name>A0ABQ4GJ85_9ACTN</name>
<keyword evidence="1" id="KW-0812">Transmembrane</keyword>
<feature type="transmembrane region" description="Helical" evidence="1">
    <location>
        <begin position="64"/>
        <end position="84"/>
    </location>
</feature>
<evidence type="ECO:0000313" key="2">
    <source>
        <dbReference type="EMBL" id="GIH61468.1"/>
    </source>
</evidence>
<comment type="caution">
    <text evidence="2">The sequence shown here is derived from an EMBL/GenBank/DDBJ whole genome shotgun (WGS) entry which is preliminary data.</text>
</comment>
<dbReference type="EMBL" id="BOOF01000010">
    <property type="protein sequence ID" value="GIH61468.1"/>
    <property type="molecule type" value="Genomic_DNA"/>
</dbReference>
<organism evidence="2 3">
    <name type="scientific">Microbispora siamensis</name>
    <dbReference type="NCBI Taxonomy" id="564413"/>
    <lineage>
        <taxon>Bacteria</taxon>
        <taxon>Bacillati</taxon>
        <taxon>Actinomycetota</taxon>
        <taxon>Actinomycetes</taxon>
        <taxon>Streptosporangiales</taxon>
        <taxon>Streptosporangiaceae</taxon>
        <taxon>Microbispora</taxon>
    </lineage>
</organism>